<dbReference type="EMBL" id="JAAGMQ010000103">
    <property type="protein sequence ID" value="NEC32306.1"/>
    <property type="molecule type" value="Genomic_DNA"/>
</dbReference>
<feature type="domain" description="NACHT" evidence="1">
    <location>
        <begin position="195"/>
        <end position="350"/>
    </location>
</feature>
<dbReference type="PANTHER" id="PTHR46312">
    <property type="entry name" value="NACHT DOMAIN-CONTAINING PROTEIN"/>
    <property type="match status" value="1"/>
</dbReference>
<sequence length="772" mass="84998">MSTESVPGLSVLSQDETKFFEALEHLWRAAGSLDEPVLRVRVRTGSGKPLKKVTLWQWLHRDAVPREGSDSFRALVDFLLARARQLGATGLKDYRHYDTLRHRATKARAGRMRAAKPSELLRAYLHAVDELAVQHPTPGLARWTRSTVPGLTEVYQFQRSTGSAAHDDEADEVGHLAPLHPSTVLRGDSCLVLAGPGGGKSSLLRAVLLEGLHGPAPDVPVPVMLPARALADAGPLAHAVARHVEKELGALTDKTPGVRELFAARPRPDAPWLLLVDGLDEVVDPALRRRVLDALKSTAAGDAPVHRFVVTSRPLPEEELDYLGEDVGRRELQPFDSRDLQAFATKWFTAQGMASPQAHAGKLLGLAARSGLATLARVPLMATILCHLYQADAEALLPDSRGGLYQRFTDLLQERQFQADLLERVGTTLSRYPRHVAEDAVTQSPQLVETLALGHLSGKADLESSLRLTGCPSPVPLSVWQPVLRDIVRSTGLLIERAGQLEFLHQTVAEYLAVRHLAHDLASLDKAVHAALKAGRRWPRLRAARRMLDNWRAWHLPEEQDSHTGFLLDRAAEKGIDCESHLRRMVALGGAVGSAFVVRQHLLGTRIASTTVEAAIEALAKAAARQRTMGTDRLLAIRLLIKCGDSRGQDALEEIAVDPASLRIDLYWEPREQRGDPPSSSNHEWAVNKVRYRALLKVLARIAQDPDMSGTTHVHAAIAMEKLDRSFVRDQSGLDVLRTVSRSEPDPQDRKMAKWALANATWKWEGLLDGNR</sequence>
<dbReference type="AlphaFoldDB" id="A0A6G3T6X3"/>
<dbReference type="Proteomes" id="UP000475666">
    <property type="component" value="Unassembled WGS sequence"/>
</dbReference>
<organism evidence="2 3">
    <name type="scientific">Streptomyces rubrogriseus</name>
    <dbReference type="NCBI Taxonomy" id="194673"/>
    <lineage>
        <taxon>Bacteria</taxon>
        <taxon>Bacillati</taxon>
        <taxon>Actinomycetota</taxon>
        <taxon>Actinomycetes</taxon>
        <taxon>Kitasatosporales</taxon>
        <taxon>Streptomycetaceae</taxon>
        <taxon>Streptomyces</taxon>
        <taxon>Streptomyces violaceoruber group</taxon>
    </lineage>
</organism>
<dbReference type="RefSeq" id="WP_164270877.1">
    <property type="nucleotide sequence ID" value="NZ_JAAGMQ010000103.1"/>
</dbReference>
<comment type="caution">
    <text evidence="2">The sequence shown here is derived from an EMBL/GenBank/DDBJ whole genome shotgun (WGS) entry which is preliminary data.</text>
</comment>
<evidence type="ECO:0000259" key="1">
    <source>
        <dbReference type="Pfam" id="PF05729"/>
    </source>
</evidence>
<evidence type="ECO:0000313" key="2">
    <source>
        <dbReference type="EMBL" id="NEC32306.1"/>
    </source>
</evidence>
<evidence type="ECO:0000313" key="3">
    <source>
        <dbReference type="Proteomes" id="UP000475666"/>
    </source>
</evidence>
<dbReference type="PANTHER" id="PTHR46312:SF2">
    <property type="entry name" value="NUCLEOTIDE-BINDING OLIGOMERIZATION DOMAIN-CONTAINING PROTEIN 2-LIKE"/>
    <property type="match status" value="1"/>
</dbReference>
<gene>
    <name evidence="2" type="ORF">G3I66_03780</name>
</gene>
<protein>
    <submittedName>
        <fullName evidence="2">NACHT domain-containing protein</fullName>
    </submittedName>
</protein>
<reference evidence="2 3" key="1">
    <citation type="submission" date="2020-01" db="EMBL/GenBank/DDBJ databases">
        <title>Insect and environment-associated Actinomycetes.</title>
        <authorList>
            <person name="Currrie C."/>
            <person name="Chevrette M."/>
            <person name="Carlson C."/>
            <person name="Stubbendieck R."/>
            <person name="Wendt-Pienkowski E."/>
        </authorList>
    </citation>
    <scope>NUCLEOTIDE SEQUENCE [LARGE SCALE GENOMIC DNA]</scope>
    <source>
        <strain evidence="2 3">SID7739</strain>
    </source>
</reference>
<dbReference type="Pfam" id="PF05729">
    <property type="entry name" value="NACHT"/>
    <property type="match status" value="1"/>
</dbReference>
<dbReference type="Gene3D" id="3.40.50.300">
    <property type="entry name" value="P-loop containing nucleotide triphosphate hydrolases"/>
    <property type="match status" value="1"/>
</dbReference>
<proteinExistence type="predicted"/>
<accession>A0A6G3T6X3</accession>
<dbReference type="InterPro" id="IPR027417">
    <property type="entry name" value="P-loop_NTPase"/>
</dbReference>
<dbReference type="InterPro" id="IPR007111">
    <property type="entry name" value="NACHT_NTPase"/>
</dbReference>
<name>A0A6G3T6X3_9ACTN</name>